<dbReference type="PANTHER" id="PTHR11552:SF147">
    <property type="entry name" value="CHOLINE DEHYDROGENASE, MITOCHONDRIAL"/>
    <property type="match status" value="1"/>
</dbReference>
<dbReference type="PIRSF" id="PIRSF000137">
    <property type="entry name" value="Alcohol_oxidase"/>
    <property type="match status" value="1"/>
</dbReference>
<evidence type="ECO:0000313" key="7">
    <source>
        <dbReference type="Proteomes" id="UP000241474"/>
    </source>
</evidence>
<evidence type="ECO:0000256" key="2">
    <source>
        <dbReference type="ARBA" id="ARBA00010790"/>
    </source>
</evidence>
<comment type="cofactor">
    <cofactor evidence="1">
        <name>FAD</name>
        <dbReference type="ChEBI" id="CHEBI:57692"/>
    </cofactor>
</comment>
<evidence type="ECO:0000259" key="5">
    <source>
        <dbReference type="PROSITE" id="PS00624"/>
    </source>
</evidence>
<dbReference type="Pfam" id="PF00732">
    <property type="entry name" value="GMC_oxred_N"/>
    <property type="match status" value="2"/>
</dbReference>
<evidence type="ECO:0000313" key="6">
    <source>
        <dbReference type="EMBL" id="AKI79682.1"/>
    </source>
</evidence>
<evidence type="ECO:0000256" key="3">
    <source>
        <dbReference type="ARBA" id="ARBA00022630"/>
    </source>
</evidence>
<dbReference type="EMBL" id="KM982401">
    <property type="protein sequence ID" value="AKI79682.1"/>
    <property type="molecule type" value="Genomic_DNA"/>
</dbReference>
<organism evidence="6 7">
    <name type="scientific">Acanthamoeba polyphaga mimivirus</name>
    <name type="common">APMV</name>
    <dbReference type="NCBI Taxonomy" id="212035"/>
    <lineage>
        <taxon>Viruses</taxon>
        <taxon>Varidnaviria</taxon>
        <taxon>Bamfordvirae</taxon>
        <taxon>Nucleocytoviricota</taxon>
        <taxon>Megaviricetes</taxon>
        <taxon>Imitervirales</taxon>
        <taxon>Mimiviridae</taxon>
        <taxon>Megamimivirinae</taxon>
        <taxon>Mimivirus</taxon>
        <taxon>Mimivirus bradfordmassiliense</taxon>
    </lineage>
</organism>
<dbReference type="Gene3D" id="3.50.50.60">
    <property type="entry name" value="FAD/NAD(P)-binding domain"/>
    <property type="match status" value="3"/>
</dbReference>
<dbReference type="GO" id="GO:0016614">
    <property type="term" value="F:oxidoreductase activity, acting on CH-OH group of donors"/>
    <property type="evidence" value="ECO:0007669"/>
    <property type="project" value="InterPro"/>
</dbReference>
<dbReference type="InterPro" id="IPR036188">
    <property type="entry name" value="FAD/NAD-bd_sf"/>
</dbReference>
<dbReference type="Pfam" id="PF05199">
    <property type="entry name" value="GMC_oxred_C"/>
    <property type="match status" value="1"/>
</dbReference>
<comment type="similarity">
    <text evidence="2">Belongs to the GMC oxidoreductase family.</text>
</comment>
<reference evidence="6 7" key="1">
    <citation type="submission" date="2014-10" db="EMBL/GenBank/DDBJ databases">
        <title>Pan-genome analysis of Brazilian lineage A amoebal mimiviruses.</title>
        <authorList>
            <person name="Assis F.L."/>
            <person name="Abrahao J.S."/>
            <person name="Kroon E.G."/>
            <person name="Dornas F.P."/>
            <person name="Andrade K.R."/>
            <person name="Borato P.V.M."/>
            <person name="Pilotto M.R."/>
            <person name="Benamar S."/>
            <person name="LaScola B."/>
            <person name="Colson P."/>
        </authorList>
    </citation>
    <scope>NUCLEOTIDE SEQUENCE [LARGE SCALE GENOMIC DNA]</scope>
    <source>
        <strain evidence="6 7">Oyster</strain>
    </source>
</reference>
<keyword evidence="4" id="KW-0274">FAD</keyword>
<dbReference type="SUPFAM" id="SSF51905">
    <property type="entry name" value="FAD/NAD(P)-binding domain"/>
    <property type="match status" value="1"/>
</dbReference>
<proteinExistence type="inferred from homology"/>
<keyword evidence="3" id="KW-0285">Flavoprotein</keyword>
<dbReference type="InterPro" id="IPR007867">
    <property type="entry name" value="GMC_OxRtase_C"/>
</dbReference>
<protein>
    <submittedName>
        <fullName evidence="6">GMC oxidoreductase</fullName>
    </submittedName>
</protein>
<evidence type="ECO:0000256" key="4">
    <source>
        <dbReference type="ARBA" id="ARBA00022827"/>
    </source>
</evidence>
<feature type="domain" description="Glucose-methanol-choline oxidoreductase N-terminal" evidence="5">
    <location>
        <begin position="326"/>
        <end position="340"/>
    </location>
</feature>
<accession>A0A0G2Y7C0</accession>
<dbReference type="InterPro" id="IPR012132">
    <property type="entry name" value="GMC_OxRdtase"/>
</dbReference>
<evidence type="ECO:0000256" key="1">
    <source>
        <dbReference type="ARBA" id="ARBA00001974"/>
    </source>
</evidence>
<dbReference type="PANTHER" id="PTHR11552">
    <property type="entry name" value="GLUCOSE-METHANOL-CHOLINE GMC OXIDOREDUCTASE"/>
    <property type="match status" value="1"/>
</dbReference>
<sequence>MRKIDTYDPCVNCRVKPHLCPKPHPCPKPENLEADIVIIGAGAAGCVLAYYLTKFSDLKIILLEAGHTHFNDPVVTDPMGFFGKYNPPNENIRMSQNPSYAWQPALEPDTGAYSMRNVVAHGLAVGGSTAINQLNYIVGGRTVFDNDWPTGWKYDDIKKYFRRVLADISPIRDGTKVNLTNTILESMRVLADQQVSSGVPVDFLINKATGGLPNIEQTYQGAPIVNLNDYEGINSVCGFKSYYVGVNQLSDGSYIRKYAGNTYLNSYYVDSNGFGIGKFSNLRVISDAVVDRIHFEGQRAVSVTYIDKKGNLHSVKVHKEVEICSGSFFTPTILQRSGIGDFSYLSSIGVPDLVYNNPLVGQGLRNHYSPITQVSVTGPDAAAFLSNTAAGPTNMSFRGAGMLGYHKLEPNKPSNAGSVTYRKYELLVTGGVAISADQQYLSGISSSTGNYFALIADDIRFAPVGYIKIGTPNFPRDTPKIFFNTFVNYTPTTDPADQQWPVAQKTLAPLISALLGYDAIYQIVQQMKVAAVNAGFNVTLQMAYPPNDLLVELHNGLNTYGINWWHYFVPSLVNDDTPAGKLFASTLSKLSYYPRSGAHLDSHQSCSCSIGGTVDTELKVIGVENVRVTDLSAAPHPPGGNTWCTAAMIGARAADLILGKPLVANLPPEDVPVFTTS</sequence>
<dbReference type="PROSITE" id="PS00624">
    <property type="entry name" value="GMC_OXRED_2"/>
    <property type="match status" value="1"/>
</dbReference>
<dbReference type="GO" id="GO:0050660">
    <property type="term" value="F:flavin adenine dinucleotide binding"/>
    <property type="evidence" value="ECO:0007669"/>
    <property type="project" value="InterPro"/>
</dbReference>
<organismHost>
    <name type="scientific">Acanthamoeba polyphaga</name>
    <name type="common">Amoeba</name>
    <dbReference type="NCBI Taxonomy" id="5757"/>
</organismHost>
<dbReference type="InterPro" id="IPR000172">
    <property type="entry name" value="GMC_OxRdtase_N"/>
</dbReference>
<name>A0A0G2Y7C0_MIMIV</name>
<dbReference type="Proteomes" id="UP000241474">
    <property type="component" value="Segment"/>
</dbReference>